<evidence type="ECO:0000313" key="1">
    <source>
        <dbReference type="EMBL" id="RHX85726.1"/>
    </source>
</evidence>
<dbReference type="EMBL" id="QHCT01000007">
    <property type="protein sequence ID" value="RHX85726.1"/>
    <property type="molecule type" value="Genomic_DNA"/>
</dbReference>
<evidence type="ECO:0000313" key="2">
    <source>
        <dbReference type="Proteomes" id="UP000265798"/>
    </source>
</evidence>
<protein>
    <submittedName>
        <fullName evidence="1">Uncharacterized protein</fullName>
    </submittedName>
</protein>
<reference evidence="2" key="1">
    <citation type="submission" date="2018-05" db="EMBL/GenBank/DDBJ databases">
        <title>Leptospira yasudae sp. nov. and Leptospira stimsonii sp. nov., two pathogenic species of the genus Leptospira isolated from environmental sources.</title>
        <authorList>
            <person name="Casanovas-Massana A."/>
            <person name="Hamond C."/>
            <person name="Santos L.A."/>
            <person name="Hacker K.P."/>
            <person name="Balassiano I."/>
            <person name="Medeiros M.A."/>
            <person name="Reis M.G."/>
            <person name="Ko A.I."/>
            <person name="Wunder E.A."/>
        </authorList>
    </citation>
    <scope>NUCLEOTIDE SEQUENCE [LARGE SCALE GENOMIC DNA]</scope>
    <source>
        <strain evidence="2">Yale</strain>
    </source>
</reference>
<dbReference type="Proteomes" id="UP000265798">
    <property type="component" value="Unassembled WGS sequence"/>
</dbReference>
<organism evidence="1 2">
    <name type="scientific">Leptospira stimsonii</name>
    <dbReference type="NCBI Taxonomy" id="2202203"/>
    <lineage>
        <taxon>Bacteria</taxon>
        <taxon>Pseudomonadati</taxon>
        <taxon>Spirochaetota</taxon>
        <taxon>Spirochaetia</taxon>
        <taxon>Leptospirales</taxon>
        <taxon>Leptospiraceae</taxon>
        <taxon>Leptospira</taxon>
    </lineage>
</organism>
<accession>A0A396YWE8</accession>
<dbReference type="AlphaFoldDB" id="A0A396YWE8"/>
<name>A0A396YWE8_9LEPT</name>
<comment type="caution">
    <text evidence="1">The sequence shown here is derived from an EMBL/GenBank/DDBJ whole genome shotgun (WGS) entry which is preliminary data.</text>
</comment>
<sequence>MVTDLTSKQFSTIVMREKNIDRLGKVLLWVSITISIHCKSDCNCYAELHHNSPRIGIDRDDCGEPSASESVLIQLISNSKNLRIQSPTNRGNFQIQIQENEFTLNAGETSNRFGIRPTSGIYKIKSDSEGMLLDQAAFDFSKSIRDGVIVRNEFTLDPNRCYLLDGISGNAIEKDCAVF</sequence>
<proteinExistence type="predicted"/>
<gene>
    <name evidence="1" type="ORF">DLM75_19555</name>
</gene>